<evidence type="ECO:0008006" key="4">
    <source>
        <dbReference type="Google" id="ProtNLM"/>
    </source>
</evidence>
<proteinExistence type="predicted"/>
<gene>
    <name evidence="2" type="ORF">J0895_10170</name>
</gene>
<dbReference type="Proteomes" id="UP000664844">
    <property type="component" value="Unassembled WGS sequence"/>
</dbReference>
<keyword evidence="1" id="KW-0812">Transmembrane</keyword>
<dbReference type="RefSeq" id="WP_207087989.1">
    <property type="nucleotide sequence ID" value="NZ_JAFLQW010000278.1"/>
</dbReference>
<keyword evidence="1" id="KW-0472">Membrane</keyword>
<evidence type="ECO:0000256" key="1">
    <source>
        <dbReference type="SAM" id="Phobius"/>
    </source>
</evidence>
<feature type="transmembrane region" description="Helical" evidence="1">
    <location>
        <begin position="89"/>
        <end position="110"/>
    </location>
</feature>
<feature type="transmembrane region" description="Helical" evidence="1">
    <location>
        <begin position="15"/>
        <end position="37"/>
    </location>
</feature>
<comment type="caution">
    <text evidence="2">The sequence shown here is derived from an EMBL/GenBank/DDBJ whole genome shotgun (WGS) entry which is preliminary data.</text>
</comment>
<name>A0ABS3FS69_9CYAN</name>
<organism evidence="2 3">
    <name type="scientific">Phormidium pseudopriestleyi FRX01</name>
    <dbReference type="NCBI Taxonomy" id="1759528"/>
    <lineage>
        <taxon>Bacteria</taxon>
        <taxon>Bacillati</taxon>
        <taxon>Cyanobacteriota</taxon>
        <taxon>Cyanophyceae</taxon>
        <taxon>Oscillatoriophycideae</taxon>
        <taxon>Oscillatoriales</taxon>
        <taxon>Oscillatoriaceae</taxon>
        <taxon>Phormidium</taxon>
    </lineage>
</organism>
<protein>
    <recommendedName>
        <fullName evidence="4">DUF1648 domain-containing protein</fullName>
    </recommendedName>
</protein>
<reference evidence="2 3" key="1">
    <citation type="submission" date="2021-03" db="EMBL/GenBank/DDBJ databases">
        <title>Metabolic Capacity of the Antarctic Cyanobacterium Phormidium pseudopriestleyi that Sustains Oxygenic Photosynthesis in the Presence of Hydrogen Sulfide.</title>
        <authorList>
            <person name="Lumian J.E."/>
            <person name="Jungblut A.D."/>
            <person name="Dillon M.L."/>
            <person name="Hawes I."/>
            <person name="Doran P.T."/>
            <person name="Mackey T.J."/>
            <person name="Dick G.J."/>
            <person name="Grettenberger C.L."/>
            <person name="Sumner D.Y."/>
        </authorList>
    </citation>
    <scope>NUCLEOTIDE SEQUENCE [LARGE SCALE GENOMIC DNA]</scope>
    <source>
        <strain evidence="2 3">FRX01</strain>
    </source>
</reference>
<sequence length="117" mass="13830">MSCKSGEPDLWGPKLTFWLIPGIGFISYLAMTITNFFPNPFNYPVPITPENLQNQYQIARHVLLWMKTEVMVILLWWEMIRVALKQSTHLSNFYLLGFLVLLFLTIGLYLRQSYRDR</sequence>
<evidence type="ECO:0000313" key="2">
    <source>
        <dbReference type="EMBL" id="MBO0349466.1"/>
    </source>
</evidence>
<keyword evidence="3" id="KW-1185">Reference proteome</keyword>
<keyword evidence="1" id="KW-1133">Transmembrane helix</keyword>
<dbReference type="EMBL" id="JAFLQW010000278">
    <property type="protein sequence ID" value="MBO0349466.1"/>
    <property type="molecule type" value="Genomic_DNA"/>
</dbReference>
<accession>A0ABS3FS69</accession>
<feature type="transmembrane region" description="Helical" evidence="1">
    <location>
        <begin position="58"/>
        <end position="77"/>
    </location>
</feature>
<evidence type="ECO:0000313" key="3">
    <source>
        <dbReference type="Proteomes" id="UP000664844"/>
    </source>
</evidence>